<name>A0AAV6URB3_9ARAC</name>
<dbReference type="SUPFAM" id="SSF52540">
    <property type="entry name" value="P-loop containing nucleoside triphosphate hydrolases"/>
    <property type="match status" value="2"/>
</dbReference>
<evidence type="ECO:0000256" key="3">
    <source>
        <dbReference type="ARBA" id="ARBA00022701"/>
    </source>
</evidence>
<dbReference type="Gene3D" id="1.20.58.1120">
    <property type="match status" value="1"/>
</dbReference>
<evidence type="ECO:0000259" key="13">
    <source>
        <dbReference type="Pfam" id="PF08393"/>
    </source>
</evidence>
<keyword evidence="3" id="KW-0493">Microtubule</keyword>
<gene>
    <name evidence="16" type="ORF">JTE90_026795</name>
</gene>
<dbReference type="GO" id="GO:0005524">
    <property type="term" value="F:ATP binding"/>
    <property type="evidence" value="ECO:0007669"/>
    <property type="project" value="UniProtKB-KW"/>
</dbReference>
<dbReference type="FunFam" id="3.40.50.300:FF:001328">
    <property type="entry name" value="Dynein heavy chain 6, axonemal"/>
    <property type="match status" value="1"/>
</dbReference>
<dbReference type="Pfam" id="PF12774">
    <property type="entry name" value="AAA_6"/>
    <property type="match status" value="1"/>
</dbReference>
<dbReference type="Gene3D" id="1.10.472.130">
    <property type="match status" value="1"/>
</dbReference>
<dbReference type="PANTHER" id="PTHR45703:SF1">
    <property type="entry name" value="DYNEINS HEAVY CHAIN"/>
    <property type="match status" value="1"/>
</dbReference>
<dbReference type="Gene3D" id="3.20.180.20">
    <property type="entry name" value="Dynein heavy chain, N-terminal domain 2"/>
    <property type="match status" value="1"/>
</dbReference>
<dbReference type="FunFam" id="1.20.58.1120:FF:000005">
    <property type="entry name" value="Dynein, axonemal, heavy chain 12"/>
    <property type="match status" value="1"/>
</dbReference>
<evidence type="ECO:0000256" key="8">
    <source>
        <dbReference type="ARBA" id="ARBA00023054"/>
    </source>
</evidence>
<dbReference type="InterPro" id="IPR013602">
    <property type="entry name" value="Dynein_heavy_linker"/>
</dbReference>
<comment type="subcellular location">
    <subcellularLocation>
        <location evidence="1">Cytoplasm</location>
        <location evidence="1">Cytoskeleton</location>
        <location evidence="1">Cilium axoneme</location>
    </subcellularLocation>
</comment>
<accession>A0AAV6URB3</accession>
<keyword evidence="7" id="KW-0243">Dynein</keyword>
<evidence type="ECO:0000259" key="15">
    <source>
        <dbReference type="Pfam" id="PF17852"/>
    </source>
</evidence>
<keyword evidence="5" id="KW-0547">Nucleotide-binding</keyword>
<dbReference type="FunFam" id="1.20.140.100:FF:000004">
    <property type="entry name" value="Dynein axonemal heavy chain 6"/>
    <property type="match status" value="1"/>
</dbReference>
<evidence type="ECO:0000256" key="1">
    <source>
        <dbReference type="ARBA" id="ARBA00004430"/>
    </source>
</evidence>
<evidence type="ECO:0000256" key="11">
    <source>
        <dbReference type="ARBA" id="ARBA00023212"/>
    </source>
</evidence>
<evidence type="ECO:0000256" key="6">
    <source>
        <dbReference type="ARBA" id="ARBA00022840"/>
    </source>
</evidence>
<dbReference type="Proteomes" id="UP000827092">
    <property type="component" value="Unassembled WGS sequence"/>
</dbReference>
<evidence type="ECO:0000313" key="17">
    <source>
        <dbReference type="Proteomes" id="UP000827092"/>
    </source>
</evidence>
<evidence type="ECO:0000256" key="4">
    <source>
        <dbReference type="ARBA" id="ARBA00022737"/>
    </source>
</evidence>
<dbReference type="AlphaFoldDB" id="A0AAV6URB3"/>
<feature type="domain" description="Dynein heavy chain linker" evidence="13">
    <location>
        <begin position="17"/>
        <end position="437"/>
    </location>
</feature>
<dbReference type="Pfam" id="PF08393">
    <property type="entry name" value="DHC_N2"/>
    <property type="match status" value="1"/>
</dbReference>
<dbReference type="GO" id="GO:0051959">
    <property type="term" value="F:dynein light intermediate chain binding"/>
    <property type="evidence" value="ECO:0007669"/>
    <property type="project" value="InterPro"/>
</dbReference>
<dbReference type="FunFam" id="1.10.8.710:FF:000004">
    <property type="entry name" value="Dynein axonemal heavy chain 6"/>
    <property type="match status" value="1"/>
</dbReference>
<keyword evidence="2" id="KW-0963">Cytoplasm</keyword>
<evidence type="ECO:0000256" key="9">
    <source>
        <dbReference type="ARBA" id="ARBA00023069"/>
    </source>
</evidence>
<dbReference type="EMBL" id="JAFNEN010000304">
    <property type="protein sequence ID" value="KAG8186377.1"/>
    <property type="molecule type" value="Genomic_DNA"/>
</dbReference>
<keyword evidence="9" id="KW-0969">Cilium</keyword>
<dbReference type="GO" id="GO:0030286">
    <property type="term" value="C:dynein complex"/>
    <property type="evidence" value="ECO:0007669"/>
    <property type="project" value="UniProtKB-KW"/>
</dbReference>
<organism evidence="16 17">
    <name type="scientific">Oedothorax gibbosus</name>
    <dbReference type="NCBI Taxonomy" id="931172"/>
    <lineage>
        <taxon>Eukaryota</taxon>
        <taxon>Metazoa</taxon>
        <taxon>Ecdysozoa</taxon>
        <taxon>Arthropoda</taxon>
        <taxon>Chelicerata</taxon>
        <taxon>Arachnida</taxon>
        <taxon>Araneae</taxon>
        <taxon>Araneomorphae</taxon>
        <taxon>Entelegynae</taxon>
        <taxon>Araneoidea</taxon>
        <taxon>Linyphiidae</taxon>
        <taxon>Erigoninae</taxon>
        <taxon>Oedothorax</taxon>
    </lineage>
</organism>
<dbReference type="InterPro" id="IPR042228">
    <property type="entry name" value="Dynein_linker_3"/>
</dbReference>
<evidence type="ECO:0000256" key="5">
    <source>
        <dbReference type="ARBA" id="ARBA00022741"/>
    </source>
</evidence>
<evidence type="ECO:0000256" key="10">
    <source>
        <dbReference type="ARBA" id="ARBA00023175"/>
    </source>
</evidence>
<dbReference type="InterPro" id="IPR043157">
    <property type="entry name" value="Dynein_AAA1S"/>
</dbReference>
<dbReference type="GO" id="GO:0045505">
    <property type="term" value="F:dynein intermediate chain binding"/>
    <property type="evidence" value="ECO:0007669"/>
    <property type="project" value="InterPro"/>
</dbReference>
<dbReference type="Gene3D" id="1.20.140.100">
    <property type="entry name" value="Dynein heavy chain, N-terminal domain 2"/>
    <property type="match status" value="1"/>
</dbReference>
<keyword evidence="6" id="KW-0067">ATP-binding</keyword>
<keyword evidence="4" id="KW-0677">Repeat</keyword>
<dbReference type="InterPro" id="IPR027417">
    <property type="entry name" value="P-loop_NTPase"/>
</dbReference>
<dbReference type="InterPro" id="IPR041466">
    <property type="entry name" value="Dynein_AAA5_ext"/>
</dbReference>
<dbReference type="FunFam" id="3.40.50.300:FF:000044">
    <property type="entry name" value="Dynein heavy chain 5, axonemal"/>
    <property type="match status" value="1"/>
</dbReference>
<dbReference type="Gene3D" id="1.10.8.710">
    <property type="match status" value="1"/>
</dbReference>
<dbReference type="InterPro" id="IPR042222">
    <property type="entry name" value="Dynein_2_N"/>
</dbReference>
<keyword evidence="12" id="KW-0966">Cell projection</keyword>
<evidence type="ECO:0000259" key="14">
    <source>
        <dbReference type="Pfam" id="PF12774"/>
    </source>
</evidence>
<dbReference type="GO" id="GO:0005930">
    <property type="term" value="C:axoneme"/>
    <property type="evidence" value="ECO:0007669"/>
    <property type="project" value="UniProtKB-SubCell"/>
</dbReference>
<keyword evidence="8" id="KW-0175">Coiled coil</keyword>
<evidence type="ECO:0008006" key="18">
    <source>
        <dbReference type="Google" id="ProtNLM"/>
    </source>
</evidence>
<keyword evidence="17" id="KW-1185">Reference proteome</keyword>
<keyword evidence="10" id="KW-0505">Motor protein</keyword>
<evidence type="ECO:0000256" key="2">
    <source>
        <dbReference type="ARBA" id="ARBA00022490"/>
    </source>
</evidence>
<reference evidence="16 17" key="1">
    <citation type="journal article" date="2022" name="Nat. Ecol. Evol.">
        <title>A masculinizing supergene underlies an exaggerated male reproductive morph in a spider.</title>
        <authorList>
            <person name="Hendrickx F."/>
            <person name="De Corte Z."/>
            <person name="Sonet G."/>
            <person name="Van Belleghem S.M."/>
            <person name="Kostlbacher S."/>
            <person name="Vangestel C."/>
        </authorList>
    </citation>
    <scope>NUCLEOTIDE SEQUENCE [LARGE SCALE GENOMIC DNA]</scope>
    <source>
        <strain evidence="16">W744_W776</strain>
    </source>
</reference>
<dbReference type="GO" id="GO:0007018">
    <property type="term" value="P:microtubule-based movement"/>
    <property type="evidence" value="ECO:0007669"/>
    <property type="project" value="InterPro"/>
</dbReference>
<dbReference type="Gene3D" id="1.10.287.2620">
    <property type="match status" value="1"/>
</dbReference>
<dbReference type="Gene3D" id="3.40.50.300">
    <property type="entry name" value="P-loop containing nucleotide triphosphate hydrolases"/>
    <property type="match status" value="2"/>
</dbReference>
<evidence type="ECO:0000256" key="7">
    <source>
        <dbReference type="ARBA" id="ARBA00023017"/>
    </source>
</evidence>
<dbReference type="Pfam" id="PF17852">
    <property type="entry name" value="Dynein_AAA_lid"/>
    <property type="match status" value="1"/>
</dbReference>
<evidence type="ECO:0000256" key="12">
    <source>
        <dbReference type="ARBA" id="ARBA00023273"/>
    </source>
</evidence>
<dbReference type="FunFam" id="1.10.287.2620:FF:000002">
    <property type="entry name" value="Dynein heavy chain 2, axonemal"/>
    <property type="match status" value="1"/>
</dbReference>
<feature type="domain" description="Dynein heavy chain AAA 5 extension" evidence="15">
    <location>
        <begin position="1063"/>
        <end position="1190"/>
    </location>
</feature>
<evidence type="ECO:0000313" key="16">
    <source>
        <dbReference type="EMBL" id="KAG8186377.1"/>
    </source>
</evidence>
<dbReference type="GO" id="GO:0005874">
    <property type="term" value="C:microtubule"/>
    <property type="evidence" value="ECO:0007669"/>
    <property type="project" value="UniProtKB-KW"/>
</dbReference>
<proteinExistence type="predicted"/>
<sequence length="1227" mass="139098">MEEALAKQAPSAYPEVETILNSIEPFIHLYQLYIDWDEAEKEWMDGSFYELDSAEIDAKVSEFKIEAFKIKKQLQNILKEKLKESKKNTVTEETLPPLEIVDNVIKRITKFARYVPAMIVLCNPGMKMRHWKMVSAIVGRKIIPDSSTTFKDLIEIKVHDFVEQISPISSKASRELGLERALKKMKEEWSEVRFSTLPHRDSGTSVLCSVDDIQTLLDDHIVKTQAMRGSPFAKPFESEIKDWEEILKLTQDSIDEWLKVQMQWLYLEPIFSSADILQQMPKEGALFQAVDQIWRKIMKQTTEKPNVLDNTSTPDIYKDLLSCNDMLDKINKGLNSYLEKKRLYFPRFFFLSNDEMLEILSETKDPLRVQPHLKKCFEGIAALDFDGDLKISGMLSSEGERVHLSSVISTKDARGQVEKWLLQVQNVMLVSVRNVIFDAHKSYAISPRIKWIVHWPGQVVLCVSQIYWTAEVHQAIAESSLKKYQGKLNRQLAEIVDLVRGKLSKQLRITVGALVVMDVHARDVVQELINSGIQSEYDFQWLAQLRYYIEMVGDAEQVRVKITNSDVKYAYEYLGNTPRLVMTPLTDRCYRTLIGAFHLHLNGAPEGPAGTGKTETTKDLAKALAVQCVVFNCSDGLDYIAMGKFFKGLASAGAWACFDEFNRIELEVLSVVAQQILCIIRAVRGKVETFNFEGTELRLNPNCYVCITMNPGYAGRSELPDNLKVLFRTVAMMVPDYAMIGEISLYSYGYLDARNLAVKIVTTYRLCSEQLSSQHHYDYGMRAVKAVLAASGNLKLKFPDVKEDILLLRSILDVNLPKFLSHDVPLFEGIISDLFPGVTLPKPDYEVFLQAVNEVCATRNLQPADVFIDKVIQTYEMMVVRHGFMLVGPPNAGKTTVLHVLADALTLLKERSSLDEEAVVYRTVNPKSITMGQLFGEFDPITHEWSDGIVAIIFREFAFSRSTDRKWVVFDGPVDTLWIESMNTVLDDNKKLCLMSGEIIQMSSSMSLIFEVMDLSQASPATVSRCGMIYMEPKALGWEPKVQSWLNSIPEVWSAENKPTVYALCTWIIPAATHFIRKHCKELIPTSDSHLVDSLLKLVDIVMGDACSDEDALSHADKRVMKGWIIGAFMFSTVWSIGAACDEESRDKFSDFFKSLTIGEVHDQPIPLEVGMKIDCTFPKEGSVYDYKFLVSGTLFPVVILCSPEVLWLLRILFKGLAQLRSTPVDC</sequence>
<dbReference type="InterPro" id="IPR026983">
    <property type="entry name" value="DHC"/>
</dbReference>
<dbReference type="InterPro" id="IPR035699">
    <property type="entry name" value="AAA_6"/>
</dbReference>
<comment type="caution">
    <text evidence="16">The sequence shown here is derived from an EMBL/GenBank/DDBJ whole genome shotgun (WGS) entry which is preliminary data.</text>
</comment>
<keyword evidence="11" id="KW-0206">Cytoskeleton</keyword>
<dbReference type="FunFam" id="3.20.180.20:FF:000003">
    <property type="entry name" value="Dynein heavy chain 12, axonemal"/>
    <property type="match status" value="1"/>
</dbReference>
<feature type="domain" description="Dynein heavy chain hydrolytic ATP-binding dynein motor region" evidence="14">
    <location>
        <begin position="569"/>
        <end position="895"/>
    </location>
</feature>
<dbReference type="PANTHER" id="PTHR45703">
    <property type="entry name" value="DYNEIN HEAVY CHAIN"/>
    <property type="match status" value="1"/>
</dbReference>
<protein>
    <recommendedName>
        <fullName evidence="18">Dynein heavy chain 7, axonemal</fullName>
    </recommendedName>
</protein>